<evidence type="ECO:0000313" key="3">
    <source>
        <dbReference type="EMBL" id="GFF66735.1"/>
    </source>
</evidence>
<dbReference type="EMBL" id="BLKI01000008">
    <property type="protein sequence ID" value="GFF66735.1"/>
    <property type="molecule type" value="Genomic_DNA"/>
</dbReference>
<gene>
    <name evidence="2" type="ORF">ALT_8122</name>
    <name evidence="4" type="ORF">CNMCM8927_001925</name>
    <name evidence="3" type="ORF">IFM60648_02021</name>
</gene>
<reference evidence="3 6" key="3">
    <citation type="submission" date="2020-01" db="EMBL/GenBank/DDBJ databases">
        <title>Draft genome sequence of Aspergillus lentulus IFM 60648.</title>
        <authorList>
            <person name="Takahashi H."/>
            <person name="Yaguchi T."/>
        </authorList>
    </citation>
    <scope>NUCLEOTIDE SEQUENCE [LARGE SCALE GENOMIC DNA]</scope>
    <source>
        <strain evidence="3 6">IFM 60648</strain>
    </source>
</reference>
<protein>
    <recommendedName>
        <fullName evidence="8">Myb-like domain-containing protein</fullName>
    </recommendedName>
</protein>
<feature type="region of interest" description="Disordered" evidence="1">
    <location>
        <begin position="203"/>
        <end position="234"/>
    </location>
</feature>
<comment type="caution">
    <text evidence="4">The sequence shown here is derived from an EMBL/GenBank/DDBJ whole genome shotgun (WGS) entry which is preliminary data.</text>
</comment>
<reference evidence="4" key="2">
    <citation type="journal article" date="2020" name="bioRxiv">
        <title>Genomic and phenotypic heterogeneity of clinical isolates of the human pathogens Aspergillus fumigatus, Aspergillus lentulus and Aspergillus fumigatiaffinis.</title>
        <authorList>
            <person name="dos Santos R.A.C."/>
            <person name="Steenwyk J.L."/>
            <person name="Rivero-Menendez O."/>
            <person name="Mead M.E."/>
            <person name="Silva L.P."/>
            <person name="Bastos R.W."/>
            <person name="Alastruey-Izquierdo A."/>
            <person name="Goldman G.H."/>
            <person name="Rokas A."/>
        </authorList>
    </citation>
    <scope>NUCLEOTIDE SEQUENCE</scope>
    <source>
        <strain evidence="4">CNM-CM8927</strain>
    </source>
</reference>
<organism evidence="4 7">
    <name type="scientific">Aspergillus lentulus</name>
    <dbReference type="NCBI Taxonomy" id="293939"/>
    <lineage>
        <taxon>Eukaryota</taxon>
        <taxon>Fungi</taxon>
        <taxon>Dikarya</taxon>
        <taxon>Ascomycota</taxon>
        <taxon>Pezizomycotina</taxon>
        <taxon>Eurotiomycetes</taxon>
        <taxon>Eurotiomycetidae</taxon>
        <taxon>Eurotiales</taxon>
        <taxon>Aspergillaceae</taxon>
        <taxon>Aspergillus</taxon>
        <taxon>Aspergillus subgen. Fumigati</taxon>
    </lineage>
</organism>
<dbReference type="Proteomes" id="UP000051487">
    <property type="component" value="Unassembled WGS sequence"/>
</dbReference>
<reference evidence="2 5" key="1">
    <citation type="submission" date="2015-11" db="EMBL/GenBank/DDBJ databases">
        <title>Aspergillus lentulus strain IFM 54703T.</title>
        <authorList>
            <person name="Kusuya Y."/>
            <person name="Sakai K."/>
            <person name="Kamei K."/>
            <person name="Takahashi H."/>
            <person name="Yaguchi T."/>
        </authorList>
    </citation>
    <scope>NUCLEOTIDE SEQUENCE [LARGE SCALE GENOMIC DNA]</scope>
    <source>
        <strain evidence="2 5">IFM 54703</strain>
    </source>
</reference>
<dbReference type="Proteomes" id="UP000465220">
    <property type="component" value="Unassembled WGS sequence"/>
</dbReference>
<dbReference type="AlphaFoldDB" id="A0AAN6BLV3"/>
<evidence type="ECO:0000256" key="1">
    <source>
        <dbReference type="SAM" id="MobiDB-lite"/>
    </source>
</evidence>
<evidence type="ECO:0000313" key="7">
    <source>
        <dbReference type="Proteomes" id="UP000649114"/>
    </source>
</evidence>
<dbReference type="Proteomes" id="UP000649114">
    <property type="component" value="Unassembled WGS sequence"/>
</dbReference>
<evidence type="ECO:0000313" key="2">
    <source>
        <dbReference type="EMBL" id="GAQ10801.1"/>
    </source>
</evidence>
<name>A0AAN6BLV3_ASPLE</name>
<evidence type="ECO:0000313" key="4">
    <source>
        <dbReference type="EMBL" id="KAF4201225.1"/>
    </source>
</evidence>
<dbReference type="EMBL" id="BCLY01000016">
    <property type="protein sequence ID" value="GAQ10801.1"/>
    <property type="molecule type" value="Genomic_DNA"/>
</dbReference>
<reference evidence="4" key="4">
    <citation type="submission" date="2020-04" db="EMBL/GenBank/DDBJ databases">
        <authorList>
            <person name="Santos R.A.C."/>
            <person name="Steenwyk J.L."/>
            <person name="Rivero-Menendez O."/>
            <person name="Mead M.E."/>
            <person name="Silva L.P."/>
            <person name="Bastos R.W."/>
            <person name="Alastruey-Izquierdo A."/>
            <person name="Goldman G.H."/>
            <person name="Rokas A."/>
        </authorList>
    </citation>
    <scope>NUCLEOTIDE SEQUENCE</scope>
    <source>
        <strain evidence="4">CNM-CM8927</strain>
    </source>
</reference>
<dbReference type="EMBL" id="JAAAPU010000151">
    <property type="protein sequence ID" value="KAF4201225.1"/>
    <property type="molecule type" value="Genomic_DNA"/>
</dbReference>
<sequence>MLYYKDESDLLQRARVAAKHNTNFWHTETETEALWTDIAGNRSGNNDASRWNRGGGRVLHQLETREVSWKQSPRALSDSFVEELEHSLNEIRGDRLQSIRQADRKTSWYSSNLPHDSEMTSPDHLAFFSDPLATDGEFEEVEDGGEYEDSRHQYIDRDCTMEEVTLLREIAAQWKKDQWKAISTRFNGMTGRKITPEQAKSVLDNHQGSNIHRMESSRPDGNRDRIRTKARPVRSVEWQLQR</sequence>
<evidence type="ECO:0008006" key="8">
    <source>
        <dbReference type="Google" id="ProtNLM"/>
    </source>
</evidence>
<feature type="compositionally biased region" description="Basic and acidic residues" evidence="1">
    <location>
        <begin position="212"/>
        <end position="227"/>
    </location>
</feature>
<accession>A0AAN6BLV3</accession>
<keyword evidence="6" id="KW-1185">Reference proteome</keyword>
<evidence type="ECO:0000313" key="6">
    <source>
        <dbReference type="Proteomes" id="UP000465220"/>
    </source>
</evidence>
<evidence type="ECO:0000313" key="5">
    <source>
        <dbReference type="Proteomes" id="UP000051487"/>
    </source>
</evidence>
<proteinExistence type="predicted"/>